<dbReference type="Gene3D" id="1.20.1560.10">
    <property type="entry name" value="ABC transporter type 1, transmembrane domain"/>
    <property type="match status" value="1"/>
</dbReference>
<keyword evidence="3" id="KW-1003">Cell membrane</keyword>
<evidence type="ECO:0000256" key="1">
    <source>
        <dbReference type="ARBA" id="ARBA00004651"/>
    </source>
</evidence>
<evidence type="ECO:0000256" key="5">
    <source>
        <dbReference type="ARBA" id="ARBA00022741"/>
    </source>
</evidence>
<dbReference type="Proteomes" id="UP000199502">
    <property type="component" value="Unassembled WGS sequence"/>
</dbReference>
<protein>
    <submittedName>
        <fullName evidence="12">ATP-binding cassette, subfamily B, MsbA</fullName>
    </submittedName>
</protein>
<dbReference type="Gene3D" id="3.40.50.300">
    <property type="entry name" value="P-loop containing nucleotide triphosphate hydrolases"/>
    <property type="match status" value="1"/>
</dbReference>
<dbReference type="InterPro" id="IPR036640">
    <property type="entry name" value="ABC1_TM_sf"/>
</dbReference>
<name>A0A1G5K331_9RHOB</name>
<gene>
    <name evidence="12" type="ORF">SAMN05660710_03652</name>
</gene>
<evidence type="ECO:0000313" key="13">
    <source>
        <dbReference type="Proteomes" id="UP000199502"/>
    </source>
</evidence>
<keyword evidence="2" id="KW-0813">Transport</keyword>
<dbReference type="GO" id="GO:0034040">
    <property type="term" value="F:ATPase-coupled lipid transmembrane transporter activity"/>
    <property type="evidence" value="ECO:0007669"/>
    <property type="project" value="TreeGrafter"/>
</dbReference>
<organism evidence="12 13">
    <name type="scientific">Paracoccus tibetensis</name>
    <dbReference type="NCBI Taxonomy" id="336292"/>
    <lineage>
        <taxon>Bacteria</taxon>
        <taxon>Pseudomonadati</taxon>
        <taxon>Pseudomonadota</taxon>
        <taxon>Alphaproteobacteria</taxon>
        <taxon>Rhodobacterales</taxon>
        <taxon>Paracoccaceae</taxon>
        <taxon>Paracoccus</taxon>
    </lineage>
</organism>
<evidence type="ECO:0000256" key="3">
    <source>
        <dbReference type="ARBA" id="ARBA00022475"/>
    </source>
</evidence>
<evidence type="ECO:0000256" key="4">
    <source>
        <dbReference type="ARBA" id="ARBA00022692"/>
    </source>
</evidence>
<dbReference type="Pfam" id="PF00664">
    <property type="entry name" value="ABC_membrane"/>
    <property type="match status" value="1"/>
</dbReference>
<dbReference type="GO" id="GO:0005524">
    <property type="term" value="F:ATP binding"/>
    <property type="evidence" value="ECO:0007669"/>
    <property type="project" value="UniProtKB-KW"/>
</dbReference>
<dbReference type="InterPro" id="IPR039421">
    <property type="entry name" value="Type_1_exporter"/>
</dbReference>
<dbReference type="SMART" id="SM00382">
    <property type="entry name" value="AAA"/>
    <property type="match status" value="1"/>
</dbReference>
<dbReference type="InterPro" id="IPR017871">
    <property type="entry name" value="ABC_transporter-like_CS"/>
</dbReference>
<dbReference type="EMBL" id="FMVT01000021">
    <property type="protein sequence ID" value="SCY94966.1"/>
    <property type="molecule type" value="Genomic_DNA"/>
</dbReference>
<dbReference type="RefSeq" id="WP_175453431.1">
    <property type="nucleotide sequence ID" value="NZ_FMVT01000021.1"/>
</dbReference>
<keyword evidence="13" id="KW-1185">Reference proteome</keyword>
<evidence type="ECO:0000259" key="11">
    <source>
        <dbReference type="PROSITE" id="PS50929"/>
    </source>
</evidence>
<evidence type="ECO:0000256" key="6">
    <source>
        <dbReference type="ARBA" id="ARBA00022840"/>
    </source>
</evidence>
<dbReference type="GO" id="GO:0140359">
    <property type="term" value="F:ABC-type transporter activity"/>
    <property type="evidence" value="ECO:0007669"/>
    <property type="project" value="InterPro"/>
</dbReference>
<feature type="transmembrane region" description="Helical" evidence="9">
    <location>
        <begin position="178"/>
        <end position="194"/>
    </location>
</feature>
<feature type="transmembrane region" description="Helical" evidence="9">
    <location>
        <begin position="78"/>
        <end position="106"/>
    </location>
</feature>
<dbReference type="GO" id="GO:0016887">
    <property type="term" value="F:ATP hydrolysis activity"/>
    <property type="evidence" value="ECO:0007669"/>
    <property type="project" value="InterPro"/>
</dbReference>
<keyword evidence="4 9" id="KW-0812">Transmembrane</keyword>
<keyword evidence="5" id="KW-0547">Nucleotide-binding</keyword>
<evidence type="ECO:0000259" key="10">
    <source>
        <dbReference type="PROSITE" id="PS50893"/>
    </source>
</evidence>
<dbReference type="PROSITE" id="PS50929">
    <property type="entry name" value="ABC_TM1F"/>
    <property type="match status" value="1"/>
</dbReference>
<proteinExistence type="predicted"/>
<dbReference type="GO" id="GO:0005886">
    <property type="term" value="C:plasma membrane"/>
    <property type="evidence" value="ECO:0007669"/>
    <property type="project" value="UniProtKB-SubCell"/>
</dbReference>
<reference evidence="12 13" key="1">
    <citation type="submission" date="2016-10" db="EMBL/GenBank/DDBJ databases">
        <authorList>
            <person name="de Groot N.N."/>
        </authorList>
    </citation>
    <scope>NUCLEOTIDE SEQUENCE [LARGE SCALE GENOMIC DNA]</scope>
    <source>
        <strain evidence="12 13">CGMCC 1.8925</strain>
    </source>
</reference>
<sequence length="591" mass="64155">MFRSYLHPALLETMRPFRRYVPAVVLLGLLATALEGIGIGLVIPLLDVVMSGDASVQGWMPGILASVGEQVSPAQRGIFIGIAIFLMIILKNVVAYGNGLLQAWIYGKSGHRLRDLLSRRMVEMDASHCLTQPPSRLLNIISNESWRASDAVGTALSILVAGAASFIFLVFLFLLSPQLTIVVLVGLGVIQFVHDRMSSHFSRLGQEIASQNRSLAGRMLHHIGAWRLIRLFNREEFEIRRFSDASEKVRRVALNLLRRQIAIGPLTEIAHTALFMAVIYTGWLLGVSFGTIAAFLILLYRLQPQVRHIQTALASLRGWTGSLDEVQWLLAAKPAPVRPEATLPAPQLDRDIVFDRVSYSYQAEGRDTAALVDASFTIPAGTSVAVIGRSGSGKSTIANLICGVISPTEGRILVDGLGLDMVDRQSWLAKIAMASQELELFDGTVTDNILYGKPDASLEEVREAAVAADADGFIRNLPGGYDAAVGDRGLNLSAGQRQRIALARALLRQPRLLILDEATNAMDVLSEAAALRILKSRKGKGTTLVISHHLSSIRLCDSYIRINEGRIVAAGSTGTFDGTTLEDALLSRQAG</sequence>
<keyword evidence="8 9" id="KW-0472">Membrane</keyword>
<dbReference type="PANTHER" id="PTHR24221">
    <property type="entry name" value="ATP-BINDING CASSETTE SUB-FAMILY B"/>
    <property type="match status" value="1"/>
</dbReference>
<dbReference type="InterPro" id="IPR003593">
    <property type="entry name" value="AAA+_ATPase"/>
</dbReference>
<dbReference type="InterPro" id="IPR027417">
    <property type="entry name" value="P-loop_NTPase"/>
</dbReference>
<dbReference type="InterPro" id="IPR003439">
    <property type="entry name" value="ABC_transporter-like_ATP-bd"/>
</dbReference>
<evidence type="ECO:0000256" key="2">
    <source>
        <dbReference type="ARBA" id="ARBA00022448"/>
    </source>
</evidence>
<feature type="domain" description="ABC transmembrane type-1" evidence="11">
    <location>
        <begin position="23"/>
        <end position="318"/>
    </location>
</feature>
<evidence type="ECO:0000256" key="9">
    <source>
        <dbReference type="SAM" id="Phobius"/>
    </source>
</evidence>
<comment type="subcellular location">
    <subcellularLocation>
        <location evidence="1">Cell membrane</location>
        <topology evidence="1">Multi-pass membrane protein</topology>
    </subcellularLocation>
</comment>
<dbReference type="InterPro" id="IPR011527">
    <property type="entry name" value="ABC1_TM_dom"/>
</dbReference>
<dbReference type="STRING" id="336292.SAMN05660710_03652"/>
<dbReference type="FunFam" id="3.40.50.300:FF:000299">
    <property type="entry name" value="ABC transporter ATP-binding protein/permease"/>
    <property type="match status" value="1"/>
</dbReference>
<dbReference type="AlphaFoldDB" id="A0A1G5K331"/>
<accession>A0A1G5K331</accession>
<feature type="transmembrane region" description="Helical" evidence="9">
    <location>
        <begin position="151"/>
        <end position="172"/>
    </location>
</feature>
<dbReference type="PANTHER" id="PTHR24221:SF654">
    <property type="entry name" value="ATP-BINDING CASSETTE SUB-FAMILY B MEMBER 6"/>
    <property type="match status" value="1"/>
</dbReference>
<dbReference type="SUPFAM" id="SSF90123">
    <property type="entry name" value="ABC transporter transmembrane region"/>
    <property type="match status" value="1"/>
</dbReference>
<dbReference type="PROSITE" id="PS00211">
    <property type="entry name" value="ABC_TRANSPORTER_1"/>
    <property type="match status" value="1"/>
</dbReference>
<feature type="transmembrane region" description="Helical" evidence="9">
    <location>
        <begin position="273"/>
        <end position="300"/>
    </location>
</feature>
<keyword evidence="6 12" id="KW-0067">ATP-binding</keyword>
<evidence type="ECO:0000313" key="12">
    <source>
        <dbReference type="EMBL" id="SCY94966.1"/>
    </source>
</evidence>
<dbReference type="PROSITE" id="PS50893">
    <property type="entry name" value="ABC_TRANSPORTER_2"/>
    <property type="match status" value="1"/>
</dbReference>
<evidence type="ECO:0000256" key="7">
    <source>
        <dbReference type="ARBA" id="ARBA00022989"/>
    </source>
</evidence>
<evidence type="ECO:0000256" key="8">
    <source>
        <dbReference type="ARBA" id="ARBA00023136"/>
    </source>
</evidence>
<feature type="transmembrane region" description="Helical" evidence="9">
    <location>
        <begin position="20"/>
        <end position="43"/>
    </location>
</feature>
<feature type="domain" description="ABC transporter" evidence="10">
    <location>
        <begin position="352"/>
        <end position="589"/>
    </location>
</feature>
<keyword evidence="7 9" id="KW-1133">Transmembrane helix</keyword>
<dbReference type="Pfam" id="PF00005">
    <property type="entry name" value="ABC_tran"/>
    <property type="match status" value="1"/>
</dbReference>
<dbReference type="SUPFAM" id="SSF52540">
    <property type="entry name" value="P-loop containing nucleoside triphosphate hydrolases"/>
    <property type="match status" value="1"/>
</dbReference>